<feature type="domain" description="Soluble ligand binding" evidence="3">
    <location>
        <begin position="134"/>
        <end position="186"/>
    </location>
</feature>
<evidence type="ECO:0000256" key="1">
    <source>
        <dbReference type="ARBA" id="ARBA00022729"/>
    </source>
</evidence>
<dbReference type="Gene3D" id="3.10.560.10">
    <property type="entry name" value="Outer membrane lipoprotein wza domain like"/>
    <property type="match status" value="1"/>
</dbReference>
<accession>A0A7W6CHT1</accession>
<feature type="domain" description="Polysaccharide export protein N-terminal" evidence="2">
    <location>
        <begin position="54"/>
        <end position="127"/>
    </location>
</feature>
<name>A0A7W6CHT1_9SPHN</name>
<dbReference type="Pfam" id="PF10531">
    <property type="entry name" value="SLBB"/>
    <property type="match status" value="1"/>
</dbReference>
<evidence type="ECO:0000313" key="4">
    <source>
        <dbReference type="EMBL" id="MBB3956821.1"/>
    </source>
</evidence>
<dbReference type="GO" id="GO:0015159">
    <property type="term" value="F:polysaccharide transmembrane transporter activity"/>
    <property type="evidence" value="ECO:0007669"/>
    <property type="project" value="InterPro"/>
</dbReference>
<dbReference type="Gene3D" id="3.30.1950.10">
    <property type="entry name" value="wza like domain"/>
    <property type="match status" value="1"/>
</dbReference>
<organism evidence="4 5">
    <name type="scientific">Novosphingobium sediminicola</name>
    <dbReference type="NCBI Taxonomy" id="563162"/>
    <lineage>
        <taxon>Bacteria</taxon>
        <taxon>Pseudomonadati</taxon>
        <taxon>Pseudomonadota</taxon>
        <taxon>Alphaproteobacteria</taxon>
        <taxon>Sphingomonadales</taxon>
        <taxon>Sphingomonadaceae</taxon>
        <taxon>Novosphingobium</taxon>
    </lineage>
</organism>
<protein>
    <submittedName>
        <fullName evidence="4">Polysaccharide export outer membrane protein</fullName>
    </submittedName>
</protein>
<evidence type="ECO:0000313" key="5">
    <source>
        <dbReference type="Proteomes" id="UP000548867"/>
    </source>
</evidence>
<dbReference type="PROSITE" id="PS51257">
    <property type="entry name" value="PROKAR_LIPOPROTEIN"/>
    <property type="match status" value="1"/>
</dbReference>
<keyword evidence="1" id="KW-0732">Signal</keyword>
<dbReference type="InterPro" id="IPR003715">
    <property type="entry name" value="Poly_export_N"/>
</dbReference>
<dbReference type="RefSeq" id="WP_183627661.1">
    <property type="nucleotide sequence ID" value="NZ_JACIDX010000016.1"/>
</dbReference>
<dbReference type="InterPro" id="IPR019554">
    <property type="entry name" value="Soluble_ligand-bd"/>
</dbReference>
<keyword evidence="5" id="KW-1185">Reference proteome</keyword>
<proteinExistence type="predicted"/>
<reference evidence="4 5" key="1">
    <citation type="submission" date="2020-08" db="EMBL/GenBank/DDBJ databases">
        <title>Genomic Encyclopedia of Type Strains, Phase IV (KMG-IV): sequencing the most valuable type-strain genomes for metagenomic binning, comparative biology and taxonomic classification.</title>
        <authorList>
            <person name="Goeker M."/>
        </authorList>
    </citation>
    <scope>NUCLEOTIDE SEQUENCE [LARGE SCALE GENOMIC DNA]</scope>
    <source>
        <strain evidence="4 5">DSM 27057</strain>
    </source>
</reference>
<dbReference type="PANTHER" id="PTHR33619">
    <property type="entry name" value="POLYSACCHARIDE EXPORT PROTEIN GFCE-RELATED"/>
    <property type="match status" value="1"/>
</dbReference>
<dbReference type="PANTHER" id="PTHR33619:SF3">
    <property type="entry name" value="POLYSACCHARIDE EXPORT PROTEIN GFCE-RELATED"/>
    <property type="match status" value="1"/>
</dbReference>
<dbReference type="AlphaFoldDB" id="A0A7W6CHT1"/>
<comment type="caution">
    <text evidence="4">The sequence shown here is derived from an EMBL/GenBank/DDBJ whole genome shotgun (WGS) entry which is preliminary data.</text>
</comment>
<dbReference type="EMBL" id="JACIDX010000016">
    <property type="protein sequence ID" value="MBB3956821.1"/>
    <property type="molecule type" value="Genomic_DNA"/>
</dbReference>
<sequence>MTKNLIILTRQLSGLAILAGLLGGCAGTYHQAPLAQGKSAFAVIPAAAGDGSIPEYRIGPADSVDINVFQEPDISVKGLQVDAAGNISMPLIGRVKAAGYTSMELADMLAHRLGERYYVDPQVTVSVSGSVSQRVTVEGQVTEPGIYAMRGTTTLLDAIAQAKGETENASVRQVAVVRVQDGKRTGAVFDLNRIRRGEDKDPQLIPRDVVIVGNSTGKRMWHDLLRAAPLLNVFAQF</sequence>
<evidence type="ECO:0000259" key="2">
    <source>
        <dbReference type="Pfam" id="PF02563"/>
    </source>
</evidence>
<evidence type="ECO:0000259" key="3">
    <source>
        <dbReference type="Pfam" id="PF10531"/>
    </source>
</evidence>
<gene>
    <name evidence="4" type="ORF">GGR38_003787</name>
</gene>
<dbReference type="Proteomes" id="UP000548867">
    <property type="component" value="Unassembled WGS sequence"/>
</dbReference>
<dbReference type="Pfam" id="PF02563">
    <property type="entry name" value="Poly_export"/>
    <property type="match status" value="1"/>
</dbReference>
<dbReference type="InterPro" id="IPR049712">
    <property type="entry name" value="Poly_export"/>
</dbReference>